<accession>A0AAD4IB03</accession>
<protein>
    <submittedName>
        <fullName evidence="1">Uncharacterized protein</fullName>
    </submittedName>
</protein>
<reference evidence="1" key="1">
    <citation type="submission" date="2021-07" db="EMBL/GenBank/DDBJ databases">
        <title>Genome Resource of American Ginseng Black Spot Pathogen Alternaria panax.</title>
        <authorList>
            <person name="Qiu C."/>
            <person name="Wang W."/>
            <person name="Liu Z."/>
        </authorList>
    </citation>
    <scope>NUCLEOTIDE SEQUENCE</scope>
    <source>
        <strain evidence="1">BNCC115425</strain>
    </source>
</reference>
<dbReference type="Proteomes" id="UP001199106">
    <property type="component" value="Unassembled WGS sequence"/>
</dbReference>
<evidence type="ECO:0000313" key="1">
    <source>
        <dbReference type="EMBL" id="KAG9191251.1"/>
    </source>
</evidence>
<organism evidence="1 2">
    <name type="scientific">Alternaria panax</name>
    <dbReference type="NCBI Taxonomy" id="48097"/>
    <lineage>
        <taxon>Eukaryota</taxon>
        <taxon>Fungi</taxon>
        <taxon>Dikarya</taxon>
        <taxon>Ascomycota</taxon>
        <taxon>Pezizomycotina</taxon>
        <taxon>Dothideomycetes</taxon>
        <taxon>Pleosporomycetidae</taxon>
        <taxon>Pleosporales</taxon>
        <taxon>Pleosporineae</taxon>
        <taxon>Pleosporaceae</taxon>
        <taxon>Alternaria</taxon>
        <taxon>Alternaria sect. Panax</taxon>
    </lineage>
</organism>
<gene>
    <name evidence="1" type="ORF">G6011_09339</name>
</gene>
<comment type="caution">
    <text evidence="1">The sequence shown here is derived from an EMBL/GenBank/DDBJ whole genome shotgun (WGS) entry which is preliminary data.</text>
</comment>
<dbReference type="AlphaFoldDB" id="A0AAD4IB03"/>
<name>A0AAD4IB03_9PLEO</name>
<sequence>MLAREDSYPRTHPKSAFTNDGIDRDGLDYVANTTSSVTKCLPIIVDCELYTNPFDGSPIPYHCSDVFNGDLYEIPPNGIERLRGWNTVFFNPDNGSPQDISIASQLNPFNYYAAAVMDSVNIQGFANDSQVSEGTAFGVGDGCVGLAISCTSTVYDVTYSLVDGDIRVLNTTLAAPSTASVIKAPI</sequence>
<dbReference type="EMBL" id="JAANER010000004">
    <property type="protein sequence ID" value="KAG9191251.1"/>
    <property type="molecule type" value="Genomic_DNA"/>
</dbReference>
<keyword evidence="2" id="KW-1185">Reference proteome</keyword>
<proteinExistence type="predicted"/>
<evidence type="ECO:0000313" key="2">
    <source>
        <dbReference type="Proteomes" id="UP001199106"/>
    </source>
</evidence>